<dbReference type="Proteomes" id="UP000319949">
    <property type="component" value="Unassembled WGS sequence"/>
</dbReference>
<feature type="transmembrane region" description="Helical" evidence="2">
    <location>
        <begin position="20"/>
        <end position="43"/>
    </location>
</feature>
<dbReference type="AlphaFoldDB" id="A0A560DB40"/>
<reference evidence="3 4" key="1">
    <citation type="submission" date="2019-06" db="EMBL/GenBank/DDBJ databases">
        <title>Genomic Encyclopedia of Type Strains, Phase IV (KMG-V): Genome sequencing to study the core and pangenomes of soil and plant-associated prokaryotes.</title>
        <authorList>
            <person name="Whitman W."/>
        </authorList>
    </citation>
    <scope>NUCLEOTIDE SEQUENCE [LARGE SCALE GENOMIC DNA]</scope>
    <source>
        <strain evidence="3 4">BR 510</strain>
    </source>
</reference>
<keyword evidence="2" id="KW-0812">Transmembrane</keyword>
<accession>A0A560DB40</accession>
<protein>
    <submittedName>
        <fullName evidence="3">Uncharacterized protein</fullName>
    </submittedName>
</protein>
<keyword evidence="2" id="KW-1133">Transmembrane helix</keyword>
<name>A0A560DB40_9BRAD</name>
<keyword evidence="4" id="KW-1185">Reference proteome</keyword>
<proteinExistence type="predicted"/>
<sequence length="104" mass="11217">MPRPSDYQFYRSGPPDRTVFLNSLPIYVGAAMIAVAILLSTLITGLTSRYVGLEAPNDENMWLVDRLTGSVYRCQAEGRGKAACEPDVATGSIGGQPRAPKDGR</sequence>
<evidence type="ECO:0000256" key="1">
    <source>
        <dbReference type="SAM" id="MobiDB-lite"/>
    </source>
</evidence>
<keyword evidence="2" id="KW-0472">Membrane</keyword>
<evidence type="ECO:0000313" key="4">
    <source>
        <dbReference type="Proteomes" id="UP000319949"/>
    </source>
</evidence>
<comment type="caution">
    <text evidence="3">The sequence shown here is derived from an EMBL/GenBank/DDBJ whole genome shotgun (WGS) entry which is preliminary data.</text>
</comment>
<gene>
    <name evidence="3" type="ORF">FBZ96_10891</name>
</gene>
<dbReference type="EMBL" id="VITK01000008">
    <property type="protein sequence ID" value="TWA94359.1"/>
    <property type="molecule type" value="Genomic_DNA"/>
</dbReference>
<organism evidence="3 4">
    <name type="scientific">Bradyrhizobium stylosanthis</name>
    <dbReference type="NCBI Taxonomy" id="1803665"/>
    <lineage>
        <taxon>Bacteria</taxon>
        <taxon>Pseudomonadati</taxon>
        <taxon>Pseudomonadota</taxon>
        <taxon>Alphaproteobacteria</taxon>
        <taxon>Hyphomicrobiales</taxon>
        <taxon>Nitrobacteraceae</taxon>
        <taxon>Bradyrhizobium</taxon>
    </lineage>
</organism>
<evidence type="ECO:0000313" key="3">
    <source>
        <dbReference type="EMBL" id="TWA94359.1"/>
    </source>
</evidence>
<feature type="region of interest" description="Disordered" evidence="1">
    <location>
        <begin position="85"/>
        <end position="104"/>
    </location>
</feature>
<evidence type="ECO:0000256" key="2">
    <source>
        <dbReference type="SAM" id="Phobius"/>
    </source>
</evidence>